<dbReference type="FunFam" id="3.30.565.10:FF:000023">
    <property type="entry name" value="PAS domain-containing sensor histidine kinase"/>
    <property type="match status" value="1"/>
</dbReference>
<evidence type="ECO:0000256" key="10">
    <source>
        <dbReference type="ARBA" id="ARBA00023012"/>
    </source>
</evidence>
<dbReference type="CDD" id="cd00082">
    <property type="entry name" value="HisKA"/>
    <property type="match status" value="1"/>
</dbReference>
<reference evidence="13" key="2">
    <citation type="journal article" date="2021" name="Mar. Drugs">
        <title>Genome Reduction and Secondary Metabolism of the Marine Sponge-Associated Cyanobacterium Leptothoe.</title>
        <authorList>
            <person name="Konstantinou D."/>
            <person name="Popin R.V."/>
            <person name="Fewer D.P."/>
            <person name="Sivonen K."/>
            <person name="Gkelis S."/>
        </authorList>
    </citation>
    <scope>NUCLEOTIDE SEQUENCE</scope>
    <source>
        <strain evidence="13">TAU-MAC 1115</strain>
    </source>
</reference>
<keyword evidence="9" id="KW-0067">ATP-binding</keyword>
<dbReference type="InterPro" id="IPR003661">
    <property type="entry name" value="HisK_dim/P_dom"/>
</dbReference>
<dbReference type="EC" id="2.7.13.3" evidence="3"/>
<dbReference type="Gene3D" id="1.10.287.130">
    <property type="match status" value="1"/>
</dbReference>
<sequence length="406" mass="44813">MFKQIQTRLLLSYLVVLTVVLGVFAIAVRTTFAYSLNQQLNSRLATLARAAALELELDGGKLSVDLETITNEAQAVQWFDEDGTLLESQGDYVVTLPFEPKNQLQTQHKPYPAKALTIAIDDFNKDIFLGYTRVSESTADLKNTLRTLDIGLGSGIIAALTLSSLGGLWLTRQAMQPIENSFQRLQRFTSDASHELRSPLMAIQTNAVVALKYPENMRSSDAEKFEAIKSASRQMKALTEDLLILTRLDQKTVVEHTSIDLTPVLEHLHTLYQPQANAKQIRLQAQFATRLPTMGNKVQLTRLITNLIDNALRYTPEGGTVKVTAKHLSPKLIISIEDTGIGIAPDHLDYIFERFWQVDQARAYKSDGAGLGLAIAQSIAHSHGGVIKVTSRPGQGSCFTLELPAD</sequence>
<dbReference type="RefSeq" id="WP_215610255.1">
    <property type="nucleotide sequence ID" value="NZ_JADOES010000040.1"/>
</dbReference>
<dbReference type="InterPro" id="IPR004358">
    <property type="entry name" value="Sig_transdc_His_kin-like_C"/>
</dbReference>
<evidence type="ECO:0000313" key="14">
    <source>
        <dbReference type="Proteomes" id="UP000717364"/>
    </source>
</evidence>
<evidence type="ECO:0000259" key="12">
    <source>
        <dbReference type="PROSITE" id="PS50109"/>
    </source>
</evidence>
<evidence type="ECO:0000256" key="1">
    <source>
        <dbReference type="ARBA" id="ARBA00000085"/>
    </source>
</evidence>
<dbReference type="InterPro" id="IPR036890">
    <property type="entry name" value="HATPase_C_sf"/>
</dbReference>
<evidence type="ECO:0000256" key="4">
    <source>
        <dbReference type="ARBA" id="ARBA00022475"/>
    </source>
</evidence>
<evidence type="ECO:0000256" key="5">
    <source>
        <dbReference type="ARBA" id="ARBA00022553"/>
    </source>
</evidence>
<keyword evidence="8 13" id="KW-0418">Kinase</keyword>
<feature type="domain" description="Histidine kinase" evidence="12">
    <location>
        <begin position="191"/>
        <end position="406"/>
    </location>
</feature>
<dbReference type="InterPro" id="IPR005467">
    <property type="entry name" value="His_kinase_dom"/>
</dbReference>
<keyword evidence="7" id="KW-0547">Nucleotide-binding</keyword>
<comment type="caution">
    <text evidence="13">The sequence shown here is derived from an EMBL/GenBank/DDBJ whole genome shotgun (WGS) entry which is preliminary data.</text>
</comment>
<keyword evidence="6" id="KW-0808">Transferase</keyword>
<protein>
    <recommendedName>
        <fullName evidence="3">histidine kinase</fullName>
        <ecNumber evidence="3">2.7.13.3</ecNumber>
    </recommendedName>
</protein>
<name>A0A947GL20_9CYAN</name>
<keyword evidence="4" id="KW-1003">Cell membrane</keyword>
<dbReference type="Pfam" id="PF02518">
    <property type="entry name" value="HATPase_c"/>
    <property type="match status" value="1"/>
</dbReference>
<keyword evidence="5" id="KW-0597">Phosphoprotein</keyword>
<dbReference type="SUPFAM" id="SSF47384">
    <property type="entry name" value="Homodimeric domain of signal transducing histidine kinase"/>
    <property type="match status" value="1"/>
</dbReference>
<gene>
    <name evidence="13" type="ORF">IXB50_17330</name>
</gene>
<proteinExistence type="predicted"/>
<dbReference type="SMART" id="SM00387">
    <property type="entry name" value="HATPase_c"/>
    <property type="match status" value="1"/>
</dbReference>
<keyword evidence="14" id="KW-1185">Reference proteome</keyword>
<dbReference type="Pfam" id="PF00512">
    <property type="entry name" value="HisKA"/>
    <property type="match status" value="1"/>
</dbReference>
<dbReference type="SUPFAM" id="SSF55874">
    <property type="entry name" value="ATPase domain of HSP90 chaperone/DNA topoisomerase II/histidine kinase"/>
    <property type="match status" value="1"/>
</dbReference>
<dbReference type="Gene3D" id="3.30.565.10">
    <property type="entry name" value="Histidine kinase-like ATPase, C-terminal domain"/>
    <property type="match status" value="1"/>
</dbReference>
<evidence type="ECO:0000256" key="6">
    <source>
        <dbReference type="ARBA" id="ARBA00022679"/>
    </source>
</evidence>
<dbReference type="CDD" id="cd00075">
    <property type="entry name" value="HATPase"/>
    <property type="match status" value="1"/>
</dbReference>
<dbReference type="PRINTS" id="PR00344">
    <property type="entry name" value="BCTRLSENSOR"/>
</dbReference>
<organism evidence="13 14">
    <name type="scientific">Leptothoe spongobia TAU-MAC 1115</name>
    <dbReference type="NCBI Taxonomy" id="1967444"/>
    <lineage>
        <taxon>Bacteria</taxon>
        <taxon>Bacillati</taxon>
        <taxon>Cyanobacteriota</taxon>
        <taxon>Cyanophyceae</taxon>
        <taxon>Nodosilineales</taxon>
        <taxon>Cymatolegaceae</taxon>
        <taxon>Leptothoe</taxon>
        <taxon>Leptothoe spongobia</taxon>
    </lineage>
</organism>
<evidence type="ECO:0000256" key="3">
    <source>
        <dbReference type="ARBA" id="ARBA00012438"/>
    </source>
</evidence>
<accession>A0A947GL20</accession>
<dbReference type="PROSITE" id="PS50109">
    <property type="entry name" value="HIS_KIN"/>
    <property type="match status" value="1"/>
</dbReference>
<dbReference type="GO" id="GO:0005524">
    <property type="term" value="F:ATP binding"/>
    <property type="evidence" value="ECO:0007669"/>
    <property type="project" value="UniProtKB-KW"/>
</dbReference>
<dbReference type="AlphaFoldDB" id="A0A947GL20"/>
<dbReference type="GO" id="GO:0000155">
    <property type="term" value="F:phosphorelay sensor kinase activity"/>
    <property type="evidence" value="ECO:0007669"/>
    <property type="project" value="InterPro"/>
</dbReference>
<dbReference type="EMBL" id="JADOES010000040">
    <property type="protein sequence ID" value="MBT9317188.1"/>
    <property type="molecule type" value="Genomic_DNA"/>
</dbReference>
<reference evidence="13" key="1">
    <citation type="submission" date="2020-11" db="EMBL/GenBank/DDBJ databases">
        <authorList>
            <person name="Konstantinou D."/>
            <person name="Gkelis S."/>
            <person name="Popin R."/>
            <person name="Fewer D."/>
            <person name="Sivonen K."/>
        </authorList>
    </citation>
    <scope>NUCLEOTIDE SEQUENCE</scope>
    <source>
        <strain evidence="13">TAU-MAC 1115</strain>
    </source>
</reference>
<evidence type="ECO:0000313" key="13">
    <source>
        <dbReference type="EMBL" id="MBT9317188.1"/>
    </source>
</evidence>
<evidence type="ECO:0000256" key="8">
    <source>
        <dbReference type="ARBA" id="ARBA00022777"/>
    </source>
</evidence>
<keyword evidence="10" id="KW-0902">Two-component regulatory system</keyword>
<dbReference type="PANTHER" id="PTHR43711">
    <property type="entry name" value="TWO-COMPONENT HISTIDINE KINASE"/>
    <property type="match status" value="1"/>
</dbReference>
<dbReference type="SMART" id="SM00388">
    <property type="entry name" value="HisKA"/>
    <property type="match status" value="1"/>
</dbReference>
<evidence type="ECO:0000256" key="9">
    <source>
        <dbReference type="ARBA" id="ARBA00022840"/>
    </source>
</evidence>
<dbReference type="PANTHER" id="PTHR43711:SF1">
    <property type="entry name" value="HISTIDINE KINASE 1"/>
    <property type="match status" value="1"/>
</dbReference>
<dbReference type="InterPro" id="IPR036097">
    <property type="entry name" value="HisK_dim/P_sf"/>
</dbReference>
<keyword evidence="11" id="KW-0472">Membrane</keyword>
<comment type="catalytic activity">
    <reaction evidence="1">
        <text>ATP + protein L-histidine = ADP + protein N-phospho-L-histidine.</text>
        <dbReference type="EC" id="2.7.13.3"/>
    </reaction>
</comment>
<evidence type="ECO:0000256" key="11">
    <source>
        <dbReference type="ARBA" id="ARBA00023136"/>
    </source>
</evidence>
<dbReference type="GO" id="GO:0005886">
    <property type="term" value="C:plasma membrane"/>
    <property type="evidence" value="ECO:0007669"/>
    <property type="project" value="UniProtKB-SubCell"/>
</dbReference>
<comment type="subcellular location">
    <subcellularLocation>
        <location evidence="2">Cell membrane</location>
    </subcellularLocation>
</comment>
<dbReference type="Proteomes" id="UP000717364">
    <property type="component" value="Unassembled WGS sequence"/>
</dbReference>
<evidence type="ECO:0000256" key="2">
    <source>
        <dbReference type="ARBA" id="ARBA00004236"/>
    </source>
</evidence>
<evidence type="ECO:0000256" key="7">
    <source>
        <dbReference type="ARBA" id="ARBA00022741"/>
    </source>
</evidence>
<dbReference type="InterPro" id="IPR003594">
    <property type="entry name" value="HATPase_dom"/>
</dbReference>
<dbReference type="InterPro" id="IPR050736">
    <property type="entry name" value="Sensor_HK_Regulatory"/>
</dbReference>